<dbReference type="GO" id="GO:0005634">
    <property type="term" value="C:nucleus"/>
    <property type="evidence" value="ECO:0007669"/>
    <property type="project" value="UniProtKB-SubCell"/>
</dbReference>
<dbReference type="OrthoDB" id="9996127at2759"/>
<proteinExistence type="predicted"/>
<dbReference type="GO" id="GO:0003677">
    <property type="term" value="F:DNA binding"/>
    <property type="evidence" value="ECO:0007669"/>
    <property type="project" value="InterPro"/>
</dbReference>
<gene>
    <name evidence="6" type="ORF">N0V89_003214</name>
</gene>
<evidence type="ECO:0000256" key="2">
    <source>
        <dbReference type="ARBA" id="ARBA00022723"/>
    </source>
</evidence>
<dbReference type="SUPFAM" id="SSF57701">
    <property type="entry name" value="Zn2/Cys6 DNA-binding domain"/>
    <property type="match status" value="1"/>
</dbReference>
<dbReference type="Pfam" id="PF04082">
    <property type="entry name" value="Fungal_trans"/>
    <property type="match status" value="1"/>
</dbReference>
<sequence length="786" mass="88220">MMTETSPSSTDNSAPTTTPPVAADLLARAPIKRARPQLSCTPCRQGKLKCNREHPICDQCAKRSRQEACLYVPPPPRNKQAQNMRGRIRNLESLVVNLINQKQQENDEATATVPSVEPPAAKETELSPETFGQLRISNQGNETYVGAGHWSALLKEIEEVKNSIDDDGDEDQEEEWDDNAARSTVTFGMPRHITKTQLIQEMPSKEECDRLLPLWFNSADPLLFIIHAPTFQEEYNQFWLDASSTSVMWIALLYSAMALGIILGPRNPGMNAHAAAYDRSSGSAYDGTDPNDFLNSSVNRFQQLASSAMVLADVTKTQPYTLETLMIYGECEFLRRDDHHSKIWLMNGVSMRVAMRMGYHRDPSNFKGMSPFQGEMRRRVWHVLNMMDTLISFAIGLPAVVRRIESDTRSPQNLYDADLSPSMTEVPKARPSSEITPATYTIAKAKICAIFAEAAELAQRITPPRYATIVSLEKRLEQAHSEVPEGMRVRPVQDCVTDAPVLIMGRYNIELLYLKTKLVLHRTFITAGQTDPKYAESRKICVESAMEILRYHITIFHACQPGGQLNKVWWYMSSLQTFDFLLAAMVICLELNYLRNTDASSSEKVTDMLSLLEGTYDIWANHPNRFRDCVRGAEILRAMLKKCSSPGQTPLVLQDPIPNGFEKNISSLPKEMTPESLPEELPPQIWNNWPSTDNTNEMAFDMPGIASEIDWTLWDSTMMGQDHMLPPTNWAHSNNTTMESWMGAASNVDQMIAQGMEGFTDLRDPLNIYGPSAFAPAPPPPPSTNS</sequence>
<dbReference type="PROSITE" id="PS50048">
    <property type="entry name" value="ZN2_CY6_FUNGAL_2"/>
    <property type="match status" value="1"/>
</dbReference>
<evidence type="ECO:0000256" key="3">
    <source>
        <dbReference type="ARBA" id="ARBA00023242"/>
    </source>
</evidence>
<dbReference type="EMBL" id="JAPEUX010000002">
    <property type="protein sequence ID" value="KAJ4358630.1"/>
    <property type="molecule type" value="Genomic_DNA"/>
</dbReference>
<dbReference type="Proteomes" id="UP001140513">
    <property type="component" value="Unassembled WGS sequence"/>
</dbReference>
<dbReference type="AlphaFoldDB" id="A0A9W8XT43"/>
<dbReference type="SMART" id="SM00906">
    <property type="entry name" value="Fungal_trans"/>
    <property type="match status" value="1"/>
</dbReference>
<comment type="caution">
    <text evidence="6">The sequence shown here is derived from an EMBL/GenBank/DDBJ whole genome shotgun (WGS) entry which is preliminary data.</text>
</comment>
<accession>A0A9W8XT43</accession>
<dbReference type="GO" id="GO:0006351">
    <property type="term" value="P:DNA-templated transcription"/>
    <property type="evidence" value="ECO:0007669"/>
    <property type="project" value="InterPro"/>
</dbReference>
<dbReference type="Gene3D" id="4.10.240.10">
    <property type="entry name" value="Zn(2)-C6 fungal-type DNA-binding domain"/>
    <property type="match status" value="1"/>
</dbReference>
<feature type="domain" description="Zn(2)-C6 fungal-type" evidence="5">
    <location>
        <begin position="39"/>
        <end position="71"/>
    </location>
</feature>
<organism evidence="6 7">
    <name type="scientific">Didymosphaeria variabile</name>
    <dbReference type="NCBI Taxonomy" id="1932322"/>
    <lineage>
        <taxon>Eukaryota</taxon>
        <taxon>Fungi</taxon>
        <taxon>Dikarya</taxon>
        <taxon>Ascomycota</taxon>
        <taxon>Pezizomycotina</taxon>
        <taxon>Dothideomycetes</taxon>
        <taxon>Pleosporomycetidae</taxon>
        <taxon>Pleosporales</taxon>
        <taxon>Massarineae</taxon>
        <taxon>Didymosphaeriaceae</taxon>
        <taxon>Didymosphaeria</taxon>
    </lineage>
</organism>
<dbReference type="PANTHER" id="PTHR31001">
    <property type="entry name" value="UNCHARACTERIZED TRANSCRIPTIONAL REGULATORY PROTEIN"/>
    <property type="match status" value="1"/>
</dbReference>
<evidence type="ECO:0000313" key="6">
    <source>
        <dbReference type="EMBL" id="KAJ4358630.1"/>
    </source>
</evidence>
<evidence type="ECO:0000313" key="7">
    <source>
        <dbReference type="Proteomes" id="UP001140513"/>
    </source>
</evidence>
<evidence type="ECO:0000259" key="5">
    <source>
        <dbReference type="PROSITE" id="PS50048"/>
    </source>
</evidence>
<feature type="region of interest" description="Disordered" evidence="4">
    <location>
        <begin position="412"/>
        <end position="431"/>
    </location>
</feature>
<keyword evidence="3" id="KW-0539">Nucleus</keyword>
<dbReference type="GO" id="GO:0008270">
    <property type="term" value="F:zinc ion binding"/>
    <property type="evidence" value="ECO:0007669"/>
    <property type="project" value="InterPro"/>
</dbReference>
<feature type="region of interest" description="Disordered" evidence="4">
    <location>
        <begin position="103"/>
        <end position="128"/>
    </location>
</feature>
<dbReference type="SMART" id="SM00066">
    <property type="entry name" value="GAL4"/>
    <property type="match status" value="1"/>
</dbReference>
<keyword evidence="7" id="KW-1185">Reference proteome</keyword>
<dbReference type="InterPro" id="IPR036864">
    <property type="entry name" value="Zn2-C6_fun-type_DNA-bd_sf"/>
</dbReference>
<dbReference type="CDD" id="cd12148">
    <property type="entry name" value="fungal_TF_MHR"/>
    <property type="match status" value="1"/>
</dbReference>
<dbReference type="RefSeq" id="XP_056075489.1">
    <property type="nucleotide sequence ID" value="XM_056212016.1"/>
</dbReference>
<dbReference type="PANTHER" id="PTHR31001:SF49">
    <property type="entry name" value="ZN(II)2CYS6 TRANSCRIPTION FACTOR (EUROFUNG)"/>
    <property type="match status" value="1"/>
</dbReference>
<dbReference type="InterPro" id="IPR007219">
    <property type="entry name" value="XnlR_reg_dom"/>
</dbReference>
<evidence type="ECO:0000256" key="4">
    <source>
        <dbReference type="SAM" id="MobiDB-lite"/>
    </source>
</evidence>
<comment type="subcellular location">
    <subcellularLocation>
        <location evidence="1">Nucleus</location>
    </subcellularLocation>
</comment>
<feature type="compositionally biased region" description="Polar residues" evidence="4">
    <location>
        <begin position="1"/>
        <end position="16"/>
    </location>
</feature>
<dbReference type="GO" id="GO:0000981">
    <property type="term" value="F:DNA-binding transcription factor activity, RNA polymerase II-specific"/>
    <property type="evidence" value="ECO:0007669"/>
    <property type="project" value="InterPro"/>
</dbReference>
<reference evidence="6" key="1">
    <citation type="submission" date="2022-10" db="EMBL/GenBank/DDBJ databases">
        <title>Tapping the CABI collections for fungal endophytes: first genome assemblies for Collariella, Neodidymelliopsis, Ascochyta clinopodiicola, Didymella pomorum, Didymosphaeria variabile, Neocosmospora piperis and Neocucurbitaria cava.</title>
        <authorList>
            <person name="Hill R."/>
        </authorList>
    </citation>
    <scope>NUCLEOTIDE SEQUENCE</scope>
    <source>
        <strain evidence="6">IMI 356815</strain>
    </source>
</reference>
<dbReference type="Pfam" id="PF00172">
    <property type="entry name" value="Zn_clus"/>
    <property type="match status" value="1"/>
</dbReference>
<dbReference type="InterPro" id="IPR050613">
    <property type="entry name" value="Sec_Metabolite_Reg"/>
</dbReference>
<dbReference type="InterPro" id="IPR001138">
    <property type="entry name" value="Zn2Cys6_DnaBD"/>
</dbReference>
<keyword evidence="2" id="KW-0479">Metal-binding</keyword>
<name>A0A9W8XT43_9PLEO</name>
<dbReference type="PROSITE" id="PS00463">
    <property type="entry name" value="ZN2_CY6_FUNGAL_1"/>
    <property type="match status" value="1"/>
</dbReference>
<feature type="region of interest" description="Disordered" evidence="4">
    <location>
        <begin position="1"/>
        <end position="21"/>
    </location>
</feature>
<dbReference type="CDD" id="cd00067">
    <property type="entry name" value="GAL4"/>
    <property type="match status" value="1"/>
</dbReference>
<dbReference type="GeneID" id="80906744"/>
<evidence type="ECO:0000256" key="1">
    <source>
        <dbReference type="ARBA" id="ARBA00004123"/>
    </source>
</evidence>
<protein>
    <recommendedName>
        <fullName evidence="5">Zn(2)-C6 fungal-type domain-containing protein</fullName>
    </recommendedName>
</protein>